<accession>A0ABW8MHY7</accession>
<sequence>MYTYSPDGDGEYLIEVRRLGPKYTYYLRSRSEARPFTPSTGFFDSAEEALQAALTKAAQLHCEDA</sequence>
<evidence type="ECO:0008006" key="3">
    <source>
        <dbReference type="Google" id="ProtNLM"/>
    </source>
</evidence>
<organism evidence="1 2">
    <name type="scientific">Caballeronia udeis</name>
    <dbReference type="NCBI Taxonomy" id="1232866"/>
    <lineage>
        <taxon>Bacteria</taxon>
        <taxon>Pseudomonadati</taxon>
        <taxon>Pseudomonadota</taxon>
        <taxon>Betaproteobacteria</taxon>
        <taxon>Burkholderiales</taxon>
        <taxon>Burkholderiaceae</taxon>
        <taxon>Caballeronia</taxon>
    </lineage>
</organism>
<reference evidence="1 2" key="2">
    <citation type="submission" date="2024-11" db="EMBL/GenBank/DDBJ databases">
        <title>Using genomics to understand microbial adaptation to soil warming.</title>
        <authorList>
            <person name="Deangelis K.M. PhD."/>
        </authorList>
    </citation>
    <scope>NUCLEOTIDE SEQUENCE [LARGE SCALE GENOMIC DNA]</scope>
    <source>
        <strain evidence="1 2">GAS97</strain>
    </source>
</reference>
<dbReference type="Proteomes" id="UP001620514">
    <property type="component" value="Unassembled WGS sequence"/>
</dbReference>
<comment type="caution">
    <text evidence="1">The sequence shown here is derived from an EMBL/GenBank/DDBJ whole genome shotgun (WGS) entry which is preliminary data.</text>
</comment>
<keyword evidence="2" id="KW-1185">Reference proteome</keyword>
<evidence type="ECO:0000313" key="2">
    <source>
        <dbReference type="Proteomes" id="UP001620514"/>
    </source>
</evidence>
<reference evidence="1 2" key="1">
    <citation type="submission" date="2024-10" db="EMBL/GenBank/DDBJ databases">
        <authorList>
            <person name="Deangelis K."/>
            <person name="Huntemann M."/>
            <person name="Clum A."/>
            <person name="Wang J."/>
            <person name="Palaniappan K."/>
            <person name="Ritter S."/>
            <person name="Chen I.-M."/>
            <person name="Stamatis D."/>
            <person name="Reddy T."/>
            <person name="O'Malley R."/>
            <person name="Daum C."/>
            <person name="Ng V."/>
            <person name="Ivanova N."/>
            <person name="Kyrpides N."/>
            <person name="Woyke T."/>
        </authorList>
    </citation>
    <scope>NUCLEOTIDE SEQUENCE [LARGE SCALE GENOMIC DNA]</scope>
    <source>
        <strain evidence="1 2">GAS97</strain>
    </source>
</reference>
<proteinExistence type="predicted"/>
<gene>
    <name evidence="1" type="ORF">ABH943_002367</name>
</gene>
<dbReference type="EMBL" id="JBIYDN010000006">
    <property type="protein sequence ID" value="MFK4442351.1"/>
    <property type="molecule type" value="Genomic_DNA"/>
</dbReference>
<evidence type="ECO:0000313" key="1">
    <source>
        <dbReference type="EMBL" id="MFK4442351.1"/>
    </source>
</evidence>
<name>A0ABW8MHY7_9BURK</name>
<protein>
    <recommendedName>
        <fullName evidence="3">DUF1508 domain-containing protein</fullName>
    </recommendedName>
</protein>